<proteinExistence type="predicted"/>
<comment type="caution">
    <text evidence="2">The sequence shown here is derived from an EMBL/GenBank/DDBJ whole genome shotgun (WGS) entry which is preliminary data.</text>
</comment>
<organism evidence="2">
    <name type="scientific">Hexamita inflata</name>
    <dbReference type="NCBI Taxonomy" id="28002"/>
    <lineage>
        <taxon>Eukaryota</taxon>
        <taxon>Metamonada</taxon>
        <taxon>Diplomonadida</taxon>
        <taxon>Hexamitidae</taxon>
        <taxon>Hexamitinae</taxon>
        <taxon>Hexamita</taxon>
    </lineage>
</organism>
<dbReference type="Proteomes" id="UP001642409">
    <property type="component" value="Unassembled WGS sequence"/>
</dbReference>
<evidence type="ECO:0000313" key="3">
    <source>
        <dbReference type="EMBL" id="CAL5984727.1"/>
    </source>
</evidence>
<sequence length="146" mass="17083">MQSPYQRKLNEINKNNQQREMTKSMMEDSLRFHPEGYMQSLNGSMSKSVQEKQQQNKQKIEDIEYTSNLTQSQLNNLIAFTNKHLQKLCDAVLLLQKDVEILKKERYENMCECEVNNMCQCGCGDCEEGCEEEECCEHECGCCHHE</sequence>
<reference evidence="2" key="1">
    <citation type="submission" date="2023-06" db="EMBL/GenBank/DDBJ databases">
        <authorList>
            <person name="Kurt Z."/>
        </authorList>
    </citation>
    <scope>NUCLEOTIDE SEQUENCE</scope>
</reference>
<dbReference type="EMBL" id="CAXDID020000017">
    <property type="protein sequence ID" value="CAL5984727.1"/>
    <property type="molecule type" value="Genomic_DNA"/>
</dbReference>
<feature type="region of interest" description="Disordered" evidence="1">
    <location>
        <begin position="1"/>
        <end position="24"/>
    </location>
</feature>
<name>A0AA86RLD2_9EUKA</name>
<accession>A0AA86RLD2</accession>
<dbReference type="AlphaFoldDB" id="A0AA86RLD2"/>
<protein>
    <submittedName>
        <fullName evidence="3">Hypothetical_protein</fullName>
    </submittedName>
</protein>
<gene>
    <name evidence="2" type="ORF">HINF_LOCUS66477</name>
    <name evidence="3" type="ORF">HINF_LOCUS8244</name>
</gene>
<evidence type="ECO:0000313" key="2">
    <source>
        <dbReference type="EMBL" id="CAI9978832.1"/>
    </source>
</evidence>
<dbReference type="EMBL" id="CATOUU010001186">
    <property type="protein sequence ID" value="CAI9978832.1"/>
    <property type="molecule type" value="Genomic_DNA"/>
</dbReference>
<evidence type="ECO:0000313" key="4">
    <source>
        <dbReference type="Proteomes" id="UP001642409"/>
    </source>
</evidence>
<reference evidence="3 4" key="2">
    <citation type="submission" date="2024-07" db="EMBL/GenBank/DDBJ databases">
        <authorList>
            <person name="Akdeniz Z."/>
        </authorList>
    </citation>
    <scope>NUCLEOTIDE SEQUENCE [LARGE SCALE GENOMIC DNA]</scope>
</reference>
<evidence type="ECO:0000256" key="1">
    <source>
        <dbReference type="SAM" id="MobiDB-lite"/>
    </source>
</evidence>
<keyword evidence="4" id="KW-1185">Reference proteome</keyword>